<evidence type="ECO:0000256" key="7">
    <source>
        <dbReference type="ARBA" id="ARBA00022967"/>
    </source>
</evidence>
<evidence type="ECO:0000256" key="1">
    <source>
        <dbReference type="ARBA" id="ARBA00004127"/>
    </source>
</evidence>
<dbReference type="InterPro" id="IPR023299">
    <property type="entry name" value="ATPase_P-typ_cyto_dom_N"/>
</dbReference>
<dbReference type="InterPro" id="IPR044492">
    <property type="entry name" value="P_typ_ATPase_HD_dom"/>
</dbReference>
<dbReference type="SMART" id="SM00831">
    <property type="entry name" value="Cation_ATPase_N"/>
    <property type="match status" value="1"/>
</dbReference>
<keyword evidence="9 10" id="KW-0472">Membrane</keyword>
<keyword evidence="7" id="KW-1278">Translocase</keyword>
<organism evidence="12 13">
    <name type="scientific">Vanrija pseudolonga</name>
    <dbReference type="NCBI Taxonomy" id="143232"/>
    <lineage>
        <taxon>Eukaryota</taxon>
        <taxon>Fungi</taxon>
        <taxon>Dikarya</taxon>
        <taxon>Basidiomycota</taxon>
        <taxon>Agaricomycotina</taxon>
        <taxon>Tremellomycetes</taxon>
        <taxon>Trichosporonales</taxon>
        <taxon>Trichosporonaceae</taxon>
        <taxon>Vanrija</taxon>
    </lineage>
</organism>
<feature type="transmembrane region" description="Helical" evidence="10">
    <location>
        <begin position="890"/>
        <end position="913"/>
    </location>
</feature>
<evidence type="ECO:0000313" key="12">
    <source>
        <dbReference type="EMBL" id="WOO78159.1"/>
    </source>
</evidence>
<dbReference type="GO" id="GO:0016887">
    <property type="term" value="F:ATP hydrolysis activity"/>
    <property type="evidence" value="ECO:0007669"/>
    <property type="project" value="InterPro"/>
</dbReference>
<dbReference type="PRINTS" id="PR00120">
    <property type="entry name" value="HATPASE"/>
</dbReference>
<sequence length="1083" mass="116049">MAGNKNNVPEPVSALDFSAHTADASKVLAALNVDPKTGLSEEEAAKRLALYGPNRIKPPPKANIWKIIGRQVANAMTAILIGAMAVSFGVMDWISGGVIAALILLNISVGTWTEWEAEKIVASLESVGAPIANVVRHNAAGAVSTRTIAVDEVVPGDIVVIKNGDIVPADGRVLDGVSNLEADEAFLTGESLPVAKQAEPVSEDNCPVGDRVSMVFSGAQITKGRAHVVVTSTGMGTEIGKIAKALQNKAVRTETGWAARIHRLKVTLGLAETSPLQIKLNSLAYTLLCAAIVTAIVVLASTGFKHIPKSMATYTVAAAVSMLPVSIVAVVSLTLAQASSDLAKRNALVRRMDAIEALAGIYNVCSDKTGTLTVGRMVVKKMWVPVQDSRDGAAPTDTTTGQVYAFETGADPFYPRGEVTPDDTPLVAGATLDEKSADQDDAAPVEVSTMERGLRDLAICTSLCNQATLSPGTEEGQGYQANGDPTEVALQVAAHKLGFDKPHLTGALPSHQDKDKKLARHTSRNSILRTDAIKGHYEQVLEHPFDSTVKRMSMAYKLVGGEKPELICVLKGAVERVLPCCTHVRDQPLNEAVLAEIMTKVEALASQGLRVLAFAAKQEPVDKEAAIKAMPRADFEQGFTFLGLAGIFDPPRKESPGAVADCRKAGITPRMLTGDHPATATAIALQIGILDGSKSYSKNAVMTGQQFDALTDAEVDALDDLPLVVARCAPETKVRMVDAIHRRKQTTAMTGDGVNDSPALKRADVGVAMGTGSDVAKQSARIILTDDNFASAIRAIRKGRSVFKNLSKFLLYLLSGNIGELVVLLIGLAFRDEKGHSVFPLSPVAALWINTLTAGPPAMALGLEPTAADAMDQPPSEYRTLFTWEFYIDLAFYGLLMGAQALINFVIVMYGYFPGDLGVDCNDRASKACDPVFAARACCMATLMIVMLIHALQCKHSTMSLFKMNLWDNRVLLWCVVVLVLSMFPVVYIPVINDKVFLIGQLKWEWGIVFGMVIIYFIASEAYKWVKRVYFRRRDAKRARNQPSAAVARIETGKTGEALPKTATNSLSGSLTNVNVEKTHQIV</sequence>
<dbReference type="FunFam" id="3.40.50.1000:FF:000193">
    <property type="entry name" value="Plasma membrane calcium-transporting ATPase 2"/>
    <property type="match status" value="1"/>
</dbReference>
<dbReference type="EMBL" id="CP086714">
    <property type="protein sequence ID" value="WOO78159.1"/>
    <property type="molecule type" value="Genomic_DNA"/>
</dbReference>
<dbReference type="GO" id="GO:0005524">
    <property type="term" value="F:ATP binding"/>
    <property type="evidence" value="ECO:0007669"/>
    <property type="project" value="UniProtKB-KW"/>
</dbReference>
<dbReference type="AlphaFoldDB" id="A0AAF0Y4Y5"/>
<dbReference type="InterPro" id="IPR023298">
    <property type="entry name" value="ATPase_P-typ_TM_dom_sf"/>
</dbReference>
<reference evidence="12" key="1">
    <citation type="submission" date="2023-10" db="EMBL/GenBank/DDBJ databases">
        <authorList>
            <person name="Noh H."/>
        </authorList>
    </citation>
    <scope>NUCLEOTIDE SEQUENCE</scope>
    <source>
        <strain evidence="12">DUCC4014</strain>
    </source>
</reference>
<dbReference type="InterPro" id="IPR004014">
    <property type="entry name" value="ATPase_P-typ_cation-transptr_N"/>
</dbReference>
<dbReference type="Pfam" id="PF08282">
    <property type="entry name" value="Hydrolase_3"/>
    <property type="match status" value="1"/>
</dbReference>
<dbReference type="InterPro" id="IPR018303">
    <property type="entry name" value="ATPase_P-typ_P_site"/>
</dbReference>
<dbReference type="PROSITE" id="PS00154">
    <property type="entry name" value="ATPASE_E1_E2"/>
    <property type="match status" value="1"/>
</dbReference>
<feature type="transmembrane region" description="Helical" evidence="10">
    <location>
        <begin position="809"/>
        <end position="830"/>
    </location>
</feature>
<evidence type="ECO:0000256" key="8">
    <source>
        <dbReference type="ARBA" id="ARBA00022989"/>
    </source>
</evidence>
<dbReference type="GO" id="GO:0016020">
    <property type="term" value="C:membrane"/>
    <property type="evidence" value="ECO:0007669"/>
    <property type="project" value="InterPro"/>
</dbReference>
<keyword evidence="13" id="KW-1185">Reference proteome</keyword>
<keyword evidence="6" id="KW-0460">Magnesium</keyword>
<dbReference type="GeneID" id="87804964"/>
<dbReference type="PANTHER" id="PTHR42861">
    <property type="entry name" value="CALCIUM-TRANSPORTING ATPASE"/>
    <property type="match status" value="1"/>
</dbReference>
<evidence type="ECO:0000256" key="6">
    <source>
        <dbReference type="ARBA" id="ARBA00022842"/>
    </source>
</evidence>
<dbReference type="SFLD" id="SFLDF00027">
    <property type="entry name" value="p-type_atpase"/>
    <property type="match status" value="1"/>
</dbReference>
<feature type="transmembrane region" description="Helical" evidence="10">
    <location>
        <begin position="971"/>
        <end position="992"/>
    </location>
</feature>
<dbReference type="InterPro" id="IPR006068">
    <property type="entry name" value="ATPase_P-typ_cation-transptr_C"/>
</dbReference>
<dbReference type="Pfam" id="PF00690">
    <property type="entry name" value="Cation_ATPase_N"/>
    <property type="match status" value="1"/>
</dbReference>
<dbReference type="Pfam" id="PF00122">
    <property type="entry name" value="E1-E2_ATPase"/>
    <property type="match status" value="1"/>
</dbReference>
<protein>
    <submittedName>
        <fullName evidence="12">Calcium-transporting ATPase 3</fullName>
    </submittedName>
</protein>
<dbReference type="PRINTS" id="PR00119">
    <property type="entry name" value="CATATPASE"/>
</dbReference>
<evidence type="ECO:0000256" key="10">
    <source>
        <dbReference type="SAM" id="Phobius"/>
    </source>
</evidence>
<keyword evidence="4" id="KW-0547">Nucleotide-binding</keyword>
<dbReference type="InterPro" id="IPR059000">
    <property type="entry name" value="ATPase_P-type_domA"/>
</dbReference>
<dbReference type="SUPFAM" id="SSF81660">
    <property type="entry name" value="Metal cation-transporting ATPase, ATP-binding domain N"/>
    <property type="match status" value="1"/>
</dbReference>
<dbReference type="InterPro" id="IPR023214">
    <property type="entry name" value="HAD_sf"/>
</dbReference>
<name>A0AAF0Y4Y5_9TREE</name>
<dbReference type="GO" id="GO:0030001">
    <property type="term" value="P:metal ion transport"/>
    <property type="evidence" value="ECO:0007669"/>
    <property type="project" value="UniProtKB-ARBA"/>
</dbReference>
<dbReference type="SUPFAM" id="SSF56784">
    <property type="entry name" value="HAD-like"/>
    <property type="match status" value="1"/>
</dbReference>
<gene>
    <name evidence="12" type="primary">cta3_1</name>
    <name evidence="12" type="ORF">LOC62_01G001709</name>
</gene>
<dbReference type="InterPro" id="IPR008250">
    <property type="entry name" value="ATPase_P-typ_transduc_dom_A_sf"/>
</dbReference>
<dbReference type="FunFam" id="2.70.150.10:FF:000160">
    <property type="entry name" value="Sarcoplasmic/endoplasmic reticulum calcium ATPase 1"/>
    <property type="match status" value="1"/>
</dbReference>
<dbReference type="Gene3D" id="2.70.150.10">
    <property type="entry name" value="Calcium-transporting ATPase, cytoplasmic transduction domain A"/>
    <property type="match status" value="1"/>
</dbReference>
<evidence type="ECO:0000259" key="11">
    <source>
        <dbReference type="SMART" id="SM00831"/>
    </source>
</evidence>
<comment type="subcellular location">
    <subcellularLocation>
        <location evidence="1">Endomembrane system</location>
        <topology evidence="1">Multi-pass membrane protein</topology>
    </subcellularLocation>
</comment>
<feature type="transmembrane region" description="Helical" evidence="10">
    <location>
        <begin position="316"/>
        <end position="336"/>
    </location>
</feature>
<dbReference type="SUPFAM" id="SSF81665">
    <property type="entry name" value="Calcium ATPase, transmembrane domain M"/>
    <property type="match status" value="1"/>
</dbReference>
<feature type="transmembrane region" description="Helical" evidence="10">
    <location>
        <begin position="283"/>
        <end position="304"/>
    </location>
</feature>
<evidence type="ECO:0000256" key="9">
    <source>
        <dbReference type="ARBA" id="ARBA00023136"/>
    </source>
</evidence>
<dbReference type="Gene3D" id="3.40.1110.10">
    <property type="entry name" value="Calcium-transporting ATPase, cytoplasmic domain N"/>
    <property type="match status" value="1"/>
</dbReference>
<dbReference type="NCBIfam" id="TIGR01494">
    <property type="entry name" value="ATPase_P-type"/>
    <property type="match status" value="1"/>
</dbReference>
<feature type="transmembrane region" description="Helical" evidence="10">
    <location>
        <begin position="933"/>
        <end position="951"/>
    </location>
</feature>
<dbReference type="Proteomes" id="UP000827549">
    <property type="component" value="Chromosome 1"/>
</dbReference>
<dbReference type="Pfam" id="PF13246">
    <property type="entry name" value="Cation_ATPase"/>
    <property type="match status" value="1"/>
</dbReference>
<dbReference type="Pfam" id="PF00689">
    <property type="entry name" value="Cation_ATPase_C"/>
    <property type="match status" value="1"/>
</dbReference>
<evidence type="ECO:0000256" key="3">
    <source>
        <dbReference type="ARBA" id="ARBA00022692"/>
    </source>
</evidence>
<dbReference type="Gene3D" id="3.40.50.1000">
    <property type="entry name" value="HAD superfamily/HAD-like"/>
    <property type="match status" value="1"/>
</dbReference>
<feature type="transmembrane region" description="Helical" evidence="10">
    <location>
        <begin position="1004"/>
        <end position="1023"/>
    </location>
</feature>
<evidence type="ECO:0000256" key="5">
    <source>
        <dbReference type="ARBA" id="ARBA00022840"/>
    </source>
</evidence>
<dbReference type="SFLD" id="SFLDS00003">
    <property type="entry name" value="Haloacid_Dehalogenase"/>
    <property type="match status" value="1"/>
</dbReference>
<keyword evidence="8 10" id="KW-1133">Transmembrane helix</keyword>
<dbReference type="InterPro" id="IPR036412">
    <property type="entry name" value="HAD-like_sf"/>
</dbReference>
<dbReference type="SUPFAM" id="SSF81653">
    <property type="entry name" value="Calcium ATPase, transduction domain A"/>
    <property type="match status" value="1"/>
</dbReference>
<keyword evidence="3 10" id="KW-0812">Transmembrane</keyword>
<dbReference type="GO" id="GO:0012505">
    <property type="term" value="C:endomembrane system"/>
    <property type="evidence" value="ECO:0007669"/>
    <property type="project" value="UniProtKB-SubCell"/>
</dbReference>
<dbReference type="RefSeq" id="XP_062624191.1">
    <property type="nucleotide sequence ID" value="XM_062768207.1"/>
</dbReference>
<accession>A0AAF0Y4Y5</accession>
<dbReference type="InterPro" id="IPR001757">
    <property type="entry name" value="P_typ_ATPase"/>
</dbReference>
<evidence type="ECO:0000256" key="4">
    <source>
        <dbReference type="ARBA" id="ARBA00022741"/>
    </source>
</evidence>
<dbReference type="SFLD" id="SFLDG00002">
    <property type="entry name" value="C1.7:_P-type_atpase_like"/>
    <property type="match status" value="1"/>
</dbReference>
<feature type="domain" description="Cation-transporting P-type ATPase N-terminal" evidence="11">
    <location>
        <begin position="18"/>
        <end position="92"/>
    </location>
</feature>
<proteinExistence type="predicted"/>
<keyword evidence="5" id="KW-0067">ATP-binding</keyword>
<keyword evidence="2" id="KW-0597">Phosphoprotein</keyword>
<evidence type="ECO:0000256" key="2">
    <source>
        <dbReference type="ARBA" id="ARBA00022553"/>
    </source>
</evidence>
<dbReference type="Gene3D" id="1.20.1110.10">
    <property type="entry name" value="Calcium-transporting ATPase, transmembrane domain"/>
    <property type="match status" value="1"/>
</dbReference>
<evidence type="ECO:0000313" key="13">
    <source>
        <dbReference type="Proteomes" id="UP000827549"/>
    </source>
</evidence>